<evidence type="ECO:0000256" key="8">
    <source>
        <dbReference type="ARBA" id="ARBA00022605"/>
    </source>
</evidence>
<reference evidence="18 19" key="1">
    <citation type="journal article" date="2016" name="Front. Microbiol.">
        <title>High-Level Heat Resistance of Spores of Bacillus amyloliquefaciens and Bacillus licheniformis Results from the Presence of a spoVA Operon in a Tn1546 Transposon.</title>
        <authorList>
            <person name="Berendsen E.M."/>
            <person name="Koning R.A."/>
            <person name="Boekhorst J."/>
            <person name="de Jong A."/>
            <person name="Kuipers O.P."/>
            <person name="Wells-Bennik M.H."/>
        </authorList>
    </citation>
    <scope>NUCLEOTIDE SEQUENCE [LARGE SCALE GENOMIC DNA]</scope>
    <source>
        <strain evidence="18 19">B4121</strain>
    </source>
</reference>
<comment type="pathway">
    <text evidence="3 17">Amino-acid biosynthesis; L-isoleucine biosynthesis; L-isoleucine from 2-oxobutanoate: step 4/4.</text>
</comment>
<comment type="similarity">
    <text evidence="6 15">Belongs to the class-IV pyridoxal-phosphate-dependent aminotransferase family.</text>
</comment>
<proteinExistence type="inferred from homology"/>
<dbReference type="FunFam" id="3.20.10.10:FF:000008">
    <property type="entry name" value="Branched-chain-amino-acid aminotransferase"/>
    <property type="match status" value="1"/>
</dbReference>
<dbReference type="NCBIfam" id="NF006185">
    <property type="entry name" value="PRK08320.1"/>
    <property type="match status" value="1"/>
</dbReference>
<dbReference type="Gene3D" id="3.20.10.10">
    <property type="entry name" value="D-amino Acid Aminotransferase, subunit A, domain 2"/>
    <property type="match status" value="1"/>
</dbReference>
<evidence type="ECO:0000256" key="9">
    <source>
        <dbReference type="ARBA" id="ARBA00022679"/>
    </source>
</evidence>
<comment type="function">
    <text evidence="2 17">Acts on leucine, isoleucine and valine.</text>
</comment>
<comment type="caution">
    <text evidence="18">The sequence shown here is derived from an EMBL/GenBank/DDBJ whole genome shotgun (WGS) entry which is preliminary data.</text>
</comment>
<evidence type="ECO:0000313" key="18">
    <source>
        <dbReference type="EMBL" id="OLF96556.1"/>
    </source>
</evidence>
<evidence type="ECO:0000256" key="11">
    <source>
        <dbReference type="ARBA" id="ARBA00023304"/>
    </source>
</evidence>
<dbReference type="GO" id="GO:0009099">
    <property type="term" value="P:L-valine biosynthetic process"/>
    <property type="evidence" value="ECO:0007669"/>
    <property type="project" value="UniProtKB-UniPathway"/>
</dbReference>
<dbReference type="GO" id="GO:0009098">
    <property type="term" value="P:L-leucine biosynthetic process"/>
    <property type="evidence" value="ECO:0007669"/>
    <property type="project" value="UniProtKB-UniPathway"/>
</dbReference>
<comment type="cofactor">
    <cofactor evidence="1 16">
        <name>pyridoxal 5'-phosphate</name>
        <dbReference type="ChEBI" id="CHEBI:597326"/>
    </cofactor>
</comment>
<evidence type="ECO:0000256" key="14">
    <source>
        <dbReference type="ARBA" id="ARBA00049229"/>
    </source>
</evidence>
<evidence type="ECO:0000256" key="12">
    <source>
        <dbReference type="ARBA" id="ARBA00048212"/>
    </source>
</evidence>
<dbReference type="Gene3D" id="3.30.470.10">
    <property type="match status" value="1"/>
</dbReference>
<keyword evidence="7 17" id="KW-0032">Aminotransferase</keyword>
<dbReference type="AlphaFoldDB" id="A0A6N2FP52"/>
<dbReference type="FunFam" id="3.30.470.10:FF:000006">
    <property type="entry name" value="Branched-chain-amino-acid aminotransferase"/>
    <property type="match status" value="1"/>
</dbReference>
<dbReference type="InterPro" id="IPR018300">
    <property type="entry name" value="Aminotrans_IV_CS"/>
</dbReference>
<dbReference type="NCBIfam" id="NF005146">
    <property type="entry name" value="PRK06606.1"/>
    <property type="match status" value="1"/>
</dbReference>
<evidence type="ECO:0000256" key="1">
    <source>
        <dbReference type="ARBA" id="ARBA00001933"/>
    </source>
</evidence>
<evidence type="ECO:0000256" key="7">
    <source>
        <dbReference type="ARBA" id="ARBA00022576"/>
    </source>
</evidence>
<evidence type="ECO:0000256" key="3">
    <source>
        <dbReference type="ARBA" id="ARBA00004824"/>
    </source>
</evidence>
<dbReference type="InterPro" id="IPR001544">
    <property type="entry name" value="Aminotrans_IV"/>
</dbReference>
<evidence type="ECO:0000313" key="19">
    <source>
        <dbReference type="Proteomes" id="UP000185604"/>
    </source>
</evidence>
<dbReference type="CDD" id="cd01558">
    <property type="entry name" value="D-AAT_like"/>
    <property type="match status" value="1"/>
</dbReference>
<evidence type="ECO:0000256" key="6">
    <source>
        <dbReference type="ARBA" id="ARBA00009320"/>
    </source>
</evidence>
<keyword evidence="11 17" id="KW-0100">Branched-chain amino acid biosynthesis</keyword>
<dbReference type="PANTHER" id="PTHR42743">
    <property type="entry name" value="AMINO-ACID AMINOTRANSFERASE"/>
    <property type="match status" value="1"/>
</dbReference>
<dbReference type="UniPathway" id="UPA00049">
    <property type="reaction ID" value="UER00062"/>
</dbReference>
<evidence type="ECO:0000256" key="15">
    <source>
        <dbReference type="RuleBase" id="RU004106"/>
    </source>
</evidence>
<comment type="catalytic activity">
    <reaction evidence="13 17">
        <text>L-isoleucine + 2-oxoglutarate = (S)-3-methyl-2-oxopentanoate + L-glutamate</text>
        <dbReference type="Rhea" id="RHEA:24801"/>
        <dbReference type="ChEBI" id="CHEBI:16810"/>
        <dbReference type="ChEBI" id="CHEBI:29985"/>
        <dbReference type="ChEBI" id="CHEBI:35146"/>
        <dbReference type="ChEBI" id="CHEBI:58045"/>
        <dbReference type="EC" id="2.6.1.42"/>
    </reaction>
</comment>
<dbReference type="GO" id="GO:0005829">
    <property type="term" value="C:cytosol"/>
    <property type="evidence" value="ECO:0007669"/>
    <property type="project" value="TreeGrafter"/>
</dbReference>
<comment type="catalytic activity">
    <reaction evidence="12 17">
        <text>L-valine + 2-oxoglutarate = 3-methyl-2-oxobutanoate + L-glutamate</text>
        <dbReference type="Rhea" id="RHEA:24813"/>
        <dbReference type="ChEBI" id="CHEBI:11851"/>
        <dbReference type="ChEBI" id="CHEBI:16810"/>
        <dbReference type="ChEBI" id="CHEBI:29985"/>
        <dbReference type="ChEBI" id="CHEBI:57762"/>
        <dbReference type="EC" id="2.6.1.42"/>
    </reaction>
</comment>
<dbReference type="Proteomes" id="UP000185604">
    <property type="component" value="Unassembled WGS sequence"/>
</dbReference>
<dbReference type="Pfam" id="PF01063">
    <property type="entry name" value="Aminotran_4"/>
    <property type="match status" value="1"/>
</dbReference>
<dbReference type="GO" id="GO:0009097">
    <property type="term" value="P:isoleucine biosynthetic process"/>
    <property type="evidence" value="ECO:0007669"/>
    <property type="project" value="UniProtKB-UniPathway"/>
</dbReference>
<evidence type="ECO:0000256" key="4">
    <source>
        <dbReference type="ARBA" id="ARBA00004931"/>
    </source>
</evidence>
<evidence type="ECO:0000256" key="17">
    <source>
        <dbReference type="RuleBase" id="RU364094"/>
    </source>
</evidence>
<evidence type="ECO:0000256" key="13">
    <source>
        <dbReference type="ARBA" id="ARBA00048798"/>
    </source>
</evidence>
<dbReference type="GO" id="GO:0004084">
    <property type="term" value="F:branched-chain-amino-acid transaminase activity"/>
    <property type="evidence" value="ECO:0007669"/>
    <property type="project" value="UniProtKB-EC"/>
</dbReference>
<keyword evidence="9 17" id="KW-0808">Transferase</keyword>
<keyword evidence="10 16" id="KW-0663">Pyridoxal phosphate</keyword>
<dbReference type="EMBL" id="LKPO01000004">
    <property type="protein sequence ID" value="OLF96556.1"/>
    <property type="molecule type" value="Genomic_DNA"/>
</dbReference>
<dbReference type="InterPro" id="IPR036038">
    <property type="entry name" value="Aminotransferase-like"/>
</dbReference>
<name>A0A6N2FP52_9BACI</name>
<gene>
    <name evidence="17" type="primary">ilvE</name>
    <name evidence="18" type="ORF">B4121_0767</name>
</gene>
<evidence type="ECO:0000256" key="5">
    <source>
        <dbReference type="ARBA" id="ARBA00005072"/>
    </source>
</evidence>
<dbReference type="InterPro" id="IPR043132">
    <property type="entry name" value="BCAT-like_C"/>
</dbReference>
<comment type="catalytic activity">
    <reaction evidence="14 17">
        <text>L-leucine + 2-oxoglutarate = 4-methyl-2-oxopentanoate + L-glutamate</text>
        <dbReference type="Rhea" id="RHEA:18321"/>
        <dbReference type="ChEBI" id="CHEBI:16810"/>
        <dbReference type="ChEBI" id="CHEBI:17865"/>
        <dbReference type="ChEBI" id="CHEBI:29985"/>
        <dbReference type="ChEBI" id="CHEBI:57427"/>
        <dbReference type="EC" id="2.6.1.42"/>
    </reaction>
</comment>
<dbReference type="InterPro" id="IPR050571">
    <property type="entry name" value="Class-IV_PLP-Dep_Aminotrnsfr"/>
</dbReference>
<dbReference type="SUPFAM" id="SSF56752">
    <property type="entry name" value="D-aminoacid aminotransferase-like PLP-dependent enzymes"/>
    <property type="match status" value="1"/>
</dbReference>
<dbReference type="EC" id="2.6.1.42" evidence="17"/>
<dbReference type="InterPro" id="IPR005785">
    <property type="entry name" value="B_amino_transI"/>
</dbReference>
<dbReference type="NCBIfam" id="TIGR01122">
    <property type="entry name" value="ilvE_I"/>
    <property type="match status" value="1"/>
</dbReference>
<accession>A0A6N2FP52</accession>
<evidence type="ECO:0000256" key="16">
    <source>
        <dbReference type="RuleBase" id="RU004516"/>
    </source>
</evidence>
<evidence type="ECO:0000256" key="10">
    <source>
        <dbReference type="ARBA" id="ARBA00022898"/>
    </source>
</evidence>
<evidence type="ECO:0000256" key="2">
    <source>
        <dbReference type="ARBA" id="ARBA00003109"/>
    </source>
</evidence>
<keyword evidence="8 17" id="KW-0028">Amino-acid biosynthesis</keyword>
<comment type="pathway">
    <text evidence="5 17">Amino-acid biosynthesis; L-leucine biosynthesis; L-leucine from 3-methyl-2-oxobutanoate: step 4/4.</text>
</comment>
<dbReference type="UniPathway" id="UPA00047">
    <property type="reaction ID" value="UER00058"/>
</dbReference>
<sequence length="332" mass="37230">MTAGKRVPASSIFNRLKRSFTTERCARGMGDQKDQWIYLNDKLVKKEDAKISVYDHGFLYGDGVFEGIRVYDGNIFRMKEHMDRLYDSARSIMLEIPYQQEELTQHVLKTVEKNGLKDAYIRLVVSRGAGDLGLDPNNCSHPSVIIIVEPLAIFPKHLYETGIDIVTVPTRRNRPDVLSPKVKSLNYLNNILVRIEAHMAGVTEALMLNDQGYVAEGSADNVFIYKSGKLLTPPGYIGALEGITRNAIIEIAQELGYEVKEEPFTRHDVYTADEVFLTGTAAEVIAVVKVDGRKIGDGKPGVHTNRMLEKFRERVVREGIKVSLEDQSLSVS</sequence>
<dbReference type="UniPathway" id="UPA00048">
    <property type="reaction ID" value="UER00073"/>
</dbReference>
<protein>
    <recommendedName>
        <fullName evidence="17">Branched-chain-amino-acid aminotransferase</fullName>
        <shortName evidence="17">BCAT</shortName>
        <ecNumber evidence="17">2.6.1.42</ecNumber>
    </recommendedName>
</protein>
<dbReference type="InterPro" id="IPR043131">
    <property type="entry name" value="BCAT-like_N"/>
</dbReference>
<comment type="pathway">
    <text evidence="4 17">Amino-acid biosynthesis; L-valine biosynthesis; L-valine from pyruvate: step 4/4.</text>
</comment>
<dbReference type="PROSITE" id="PS00770">
    <property type="entry name" value="AA_TRANSFER_CLASS_4"/>
    <property type="match status" value="1"/>
</dbReference>
<dbReference type="PANTHER" id="PTHR42743:SF11">
    <property type="entry name" value="AMINODEOXYCHORISMATE LYASE"/>
    <property type="match status" value="1"/>
</dbReference>
<organism evidence="18 19">
    <name type="scientific">Bacillus paralicheniformis</name>
    <dbReference type="NCBI Taxonomy" id="1648923"/>
    <lineage>
        <taxon>Bacteria</taxon>
        <taxon>Bacillati</taxon>
        <taxon>Bacillota</taxon>
        <taxon>Bacilli</taxon>
        <taxon>Bacillales</taxon>
        <taxon>Bacillaceae</taxon>
        <taxon>Bacillus</taxon>
    </lineage>
</organism>